<evidence type="ECO:0000313" key="4">
    <source>
        <dbReference type="Proteomes" id="UP000480548"/>
    </source>
</evidence>
<dbReference type="Proteomes" id="UP000475325">
    <property type="component" value="Unassembled WGS sequence"/>
</dbReference>
<accession>A0A7C8J070</accession>
<dbReference type="Proteomes" id="UP000480548">
    <property type="component" value="Unassembled WGS sequence"/>
</dbReference>
<dbReference type="EMBL" id="WIQZ01000060">
    <property type="protein sequence ID" value="KAF3129671.1"/>
    <property type="molecule type" value="Genomic_DNA"/>
</dbReference>
<sequence>MPKPLVSPTVEVIYRVEDRPPNQTWIGTLIQSVLMFRLITARTEFRIKDNISTLTPQILHKYSTILEEKPKNISLIIPSPLNDRIAACFINTPQRKVLVHLCASIYD</sequence>
<evidence type="ECO:0000313" key="1">
    <source>
        <dbReference type="EMBL" id="KAF3085341.1"/>
    </source>
</evidence>
<evidence type="ECO:0000313" key="3">
    <source>
        <dbReference type="Proteomes" id="UP000475325"/>
    </source>
</evidence>
<protein>
    <submittedName>
        <fullName evidence="1">Uncharacterized protein</fullName>
    </submittedName>
</protein>
<reference evidence="3 4" key="1">
    <citation type="submission" date="2019-06" db="EMBL/GenBank/DDBJ databases">
        <authorList>
            <person name="Palmer J.M."/>
        </authorList>
    </citation>
    <scope>NUCLEOTIDE SEQUENCE [LARGE SCALE GENOMIC DNA]</scope>
    <source>
        <strain evidence="1 3">TWF102</strain>
        <strain evidence="2 4">TWF703</strain>
    </source>
</reference>
<proteinExistence type="predicted"/>
<comment type="caution">
    <text evidence="1">The sequence shown here is derived from an EMBL/GenBank/DDBJ whole genome shotgun (WGS) entry which is preliminary data.</text>
</comment>
<dbReference type="EMBL" id="WIQW01000091">
    <property type="protein sequence ID" value="KAF3085341.1"/>
    <property type="molecule type" value="Genomic_DNA"/>
</dbReference>
<organism evidence="1 3">
    <name type="scientific">Orbilia oligospora</name>
    <name type="common">Nematode-trapping fungus</name>
    <name type="synonym">Arthrobotrys oligospora</name>
    <dbReference type="NCBI Taxonomy" id="2813651"/>
    <lineage>
        <taxon>Eukaryota</taxon>
        <taxon>Fungi</taxon>
        <taxon>Dikarya</taxon>
        <taxon>Ascomycota</taxon>
        <taxon>Pezizomycotina</taxon>
        <taxon>Orbiliomycetes</taxon>
        <taxon>Orbiliales</taxon>
        <taxon>Orbiliaceae</taxon>
        <taxon>Orbilia</taxon>
    </lineage>
</organism>
<name>A0A7C8J070_ORBOL</name>
<evidence type="ECO:0000313" key="2">
    <source>
        <dbReference type="EMBL" id="KAF3129671.1"/>
    </source>
</evidence>
<gene>
    <name evidence="1" type="ORF">TWF102_011653</name>
    <name evidence="2" type="ORF">TWF703_008779</name>
</gene>
<dbReference type="AlphaFoldDB" id="A0A7C8J070"/>